<evidence type="ECO:0000313" key="1">
    <source>
        <dbReference type="EMBL" id="EDM01467.1"/>
    </source>
</evidence>
<reference evidence="1 2" key="1">
    <citation type="submission" date="2005-09" db="EMBL/GenBank/DDBJ databases">
        <authorList>
            <person name="Mural R.J."/>
            <person name="Li P.W."/>
            <person name="Adams M.D."/>
            <person name="Amanatides P.G."/>
            <person name="Baden-Tillson H."/>
            <person name="Barnstead M."/>
            <person name="Chin S.H."/>
            <person name="Dew I."/>
            <person name="Evans C.A."/>
            <person name="Ferriera S."/>
            <person name="Flanigan M."/>
            <person name="Fosler C."/>
            <person name="Glodek A."/>
            <person name="Gu Z."/>
            <person name="Holt R.A."/>
            <person name="Jennings D."/>
            <person name="Kraft C.L."/>
            <person name="Lu F."/>
            <person name="Nguyen T."/>
            <person name="Nusskern D.R."/>
            <person name="Pfannkoch C.M."/>
            <person name="Sitter C."/>
            <person name="Sutton G.G."/>
            <person name="Venter J.C."/>
            <person name="Wang Z."/>
            <person name="Woodage T."/>
            <person name="Zheng X.H."/>
            <person name="Zhong F."/>
        </authorList>
    </citation>
    <scope>NUCLEOTIDE SEQUENCE [LARGE SCALE GENOMIC DNA]</scope>
    <source>
        <strain>BN</strain>
        <strain evidence="2">Sprague-Dawley</strain>
    </source>
</reference>
<protein>
    <submittedName>
        <fullName evidence="1">RCG29659</fullName>
    </submittedName>
</protein>
<proteinExistence type="predicted"/>
<organism evidence="1 2">
    <name type="scientific">Rattus norvegicus</name>
    <name type="common">Rat</name>
    <dbReference type="NCBI Taxonomy" id="10116"/>
    <lineage>
        <taxon>Eukaryota</taxon>
        <taxon>Metazoa</taxon>
        <taxon>Chordata</taxon>
        <taxon>Craniata</taxon>
        <taxon>Vertebrata</taxon>
        <taxon>Euteleostomi</taxon>
        <taxon>Mammalia</taxon>
        <taxon>Eutheria</taxon>
        <taxon>Euarchontoglires</taxon>
        <taxon>Glires</taxon>
        <taxon>Rodentia</taxon>
        <taxon>Myomorpha</taxon>
        <taxon>Muroidea</taxon>
        <taxon>Muridae</taxon>
        <taxon>Murinae</taxon>
        <taxon>Rattus</taxon>
    </lineage>
</organism>
<sequence length="67" mass="7546">MILQNIHKRRSAPGEQRPLLYSGIFSAVTSGFILKYWLKRTIAYLVGKNRAESELTSVPPLLPPALH</sequence>
<dbReference type="Proteomes" id="UP000234681">
    <property type="component" value="Chromosome 4"/>
</dbReference>
<dbReference type="EMBL" id="CH473964">
    <property type="protein sequence ID" value="EDM01467.1"/>
    <property type="molecule type" value="Genomic_DNA"/>
</dbReference>
<gene>
    <name evidence="1" type="ORF">rCG_29659</name>
</gene>
<accession>A6IMX2</accession>
<evidence type="ECO:0000313" key="2">
    <source>
        <dbReference type="Proteomes" id="UP000234681"/>
    </source>
</evidence>
<dbReference type="AlphaFoldDB" id="A6IMX2"/>
<name>A6IMX2_RAT</name>